<dbReference type="CDD" id="cd18025">
    <property type="entry name" value="DEXHc_DDX60"/>
    <property type="match status" value="1"/>
</dbReference>
<dbReference type="SMART" id="SM00487">
    <property type="entry name" value="DEXDc"/>
    <property type="match status" value="1"/>
</dbReference>
<dbReference type="InterPro" id="IPR052431">
    <property type="entry name" value="SKI2_subfamily_helicases"/>
</dbReference>
<comment type="caution">
    <text evidence="8">The sequence shown here is derived from an EMBL/GenBank/DDBJ whole genome shotgun (WGS) entry which is preliminary data.</text>
</comment>
<dbReference type="Gene3D" id="3.40.50.300">
    <property type="entry name" value="P-loop containing nucleotide triphosphate hydrolases"/>
    <property type="match status" value="2"/>
</dbReference>
<evidence type="ECO:0000256" key="1">
    <source>
        <dbReference type="ARBA" id="ARBA00022741"/>
    </source>
</evidence>
<dbReference type="InterPro" id="IPR011545">
    <property type="entry name" value="DEAD/DEAH_box_helicase_dom"/>
</dbReference>
<dbReference type="PROSITE" id="PS51194">
    <property type="entry name" value="HELICASE_CTER"/>
    <property type="match status" value="1"/>
</dbReference>
<dbReference type="PANTHER" id="PTHR44533">
    <property type="entry name" value="DEAD/H RNA HELICASE, PUTATIVE-RELATED"/>
    <property type="match status" value="1"/>
</dbReference>
<dbReference type="Pfam" id="PF00270">
    <property type="entry name" value="DEAD"/>
    <property type="match status" value="1"/>
</dbReference>
<feature type="compositionally biased region" description="Low complexity" evidence="5">
    <location>
        <begin position="1743"/>
        <end position="1759"/>
    </location>
</feature>
<keyword evidence="3" id="KW-0347">Helicase</keyword>
<feature type="region of interest" description="Disordered" evidence="5">
    <location>
        <begin position="565"/>
        <end position="604"/>
    </location>
</feature>
<evidence type="ECO:0000259" key="7">
    <source>
        <dbReference type="PROSITE" id="PS51194"/>
    </source>
</evidence>
<organism evidence="8 9">
    <name type="scientific">Tuber borchii</name>
    <name type="common">White truffle</name>
    <dbReference type="NCBI Taxonomy" id="42251"/>
    <lineage>
        <taxon>Eukaryota</taxon>
        <taxon>Fungi</taxon>
        <taxon>Dikarya</taxon>
        <taxon>Ascomycota</taxon>
        <taxon>Pezizomycotina</taxon>
        <taxon>Pezizomycetes</taxon>
        <taxon>Pezizales</taxon>
        <taxon>Tuberaceae</taxon>
        <taxon>Tuber</taxon>
    </lineage>
</organism>
<gene>
    <name evidence="8" type="ORF">B9Z19DRAFT_1037549</name>
</gene>
<dbReference type="InterPro" id="IPR055124">
    <property type="entry name" value="PIN-like_DDX60"/>
</dbReference>
<dbReference type="Pfam" id="PF23002">
    <property type="entry name" value="PIN-like_DDX60"/>
    <property type="match status" value="1"/>
</dbReference>
<feature type="domain" description="Helicase ATP-binding" evidence="6">
    <location>
        <begin position="811"/>
        <end position="981"/>
    </location>
</feature>
<dbReference type="OrthoDB" id="2320933at2759"/>
<feature type="compositionally biased region" description="Basic and acidic residues" evidence="5">
    <location>
        <begin position="166"/>
        <end position="190"/>
    </location>
</feature>
<evidence type="ECO:0000313" key="8">
    <source>
        <dbReference type="EMBL" id="PUU84224.1"/>
    </source>
</evidence>
<evidence type="ECO:0000256" key="5">
    <source>
        <dbReference type="SAM" id="MobiDB-lite"/>
    </source>
</evidence>
<dbReference type="GO" id="GO:0004386">
    <property type="term" value="F:helicase activity"/>
    <property type="evidence" value="ECO:0007669"/>
    <property type="project" value="UniProtKB-KW"/>
</dbReference>
<dbReference type="GO" id="GO:0003676">
    <property type="term" value="F:nucleic acid binding"/>
    <property type="evidence" value="ECO:0007669"/>
    <property type="project" value="InterPro"/>
</dbReference>
<dbReference type="STRING" id="42251.A0A2T7A920"/>
<reference evidence="8 9" key="1">
    <citation type="submission" date="2017-04" db="EMBL/GenBank/DDBJ databases">
        <title>Draft genome sequence of Tuber borchii Vittad., a whitish edible truffle.</title>
        <authorList>
            <consortium name="DOE Joint Genome Institute"/>
            <person name="Murat C."/>
            <person name="Kuo A."/>
            <person name="Barry K.W."/>
            <person name="Clum A."/>
            <person name="Dockter R.B."/>
            <person name="Fauchery L."/>
            <person name="Iotti M."/>
            <person name="Kohler A."/>
            <person name="Labutti K."/>
            <person name="Lindquist E.A."/>
            <person name="Lipzen A."/>
            <person name="Ohm R.A."/>
            <person name="Wang M."/>
            <person name="Grigoriev I.V."/>
            <person name="Zambonelli A."/>
            <person name="Martin F.M."/>
        </authorList>
    </citation>
    <scope>NUCLEOTIDE SEQUENCE [LARGE SCALE GENOMIC DNA]</scope>
    <source>
        <strain evidence="8 9">Tbo3840</strain>
    </source>
</reference>
<keyword evidence="4" id="KW-0067">ATP-binding</keyword>
<dbReference type="GO" id="GO:0005737">
    <property type="term" value="C:cytoplasm"/>
    <property type="evidence" value="ECO:0007669"/>
    <property type="project" value="TreeGrafter"/>
</dbReference>
<dbReference type="EMBL" id="NESQ01000002">
    <property type="protein sequence ID" value="PUU84224.1"/>
    <property type="molecule type" value="Genomic_DNA"/>
</dbReference>
<dbReference type="InterPro" id="IPR014001">
    <property type="entry name" value="Helicase_ATP-bd"/>
</dbReference>
<feature type="compositionally biased region" description="Acidic residues" evidence="5">
    <location>
        <begin position="1729"/>
        <end position="1740"/>
    </location>
</feature>
<evidence type="ECO:0000256" key="3">
    <source>
        <dbReference type="ARBA" id="ARBA00022806"/>
    </source>
</evidence>
<dbReference type="InterPro" id="IPR059032">
    <property type="entry name" value="WHD_DDX60"/>
</dbReference>
<sequence length="1788" mass="200271">MDPAMQLQTIREWYAKLRPVRVDLIGDYAGEEFFVIEGDSLLRWVFADERIDFDTGFQLLHAVYVVESFLQQLSSRRCRFSVVFLDISRNACIPCSPTAEQNAWKYLFARSAIIEHMKRIDHPQDLVFTFESLADPKFQKYLDSTRPYFVMCHDGTDAGNIKKALKKPDWEAESTNERENGSDTEGKDTTDSPQVECVDSDLDGGFNQEGLLKAGIREWTSLGFCIALMNEIVFKDSKIFTYVLETNLYTLAPVDIRVNPAETPPPGPEYPQAPDWESLQSARERLAVAAIAHALRLDEGRCEDLASIFLTHIILLSQLTLPARFLAPFDVDEAVSAAINPIRDFLKQLVIVSGDLLRIGAVPFDSAQNDLCDYVDGRLLLKLILTPKELSDEVKEKFSNLASHVEALCGRRLELPVLPKSVNPSFTELPAVRRCKILAFSNPAFDKYLEKIRLPVDIMAEEGSEDHEEEGGQTYVEKTHWHNPRNPLVTARIRAQRALPKPVAKVRGAVAVAPGGKTQDQDRAARRAAGRARKWEQVYLNQMYQYASSLTDSIDGSLNPKLVTVGEKAKKPQATGKKTTAKEEKNAKPNKKDGPSKGKGSGKLSAADIISQNNATKKAGREAKLQDSWKTTCDEVASIADDENAISRLETWLAASQKAIAAGVAENKEWPFIEAEARLYKIQLLQRIWTGYCRRKQQEHGYAAASALFNEARLVLFSGGMTRKVHQILNNVFEALGIPKPPSDPLASLPDRKILFTKVWDGKCETLDIRLGLTSEEFQLLHCGPWMDRNMDSQPDPRVPFKPDGWQRKVLDELDRDNSLFVVAPTSAGKTFIAFYAMEKVLKESDEGVLVYVAPTKALVNQIAAEVISRYKKNYRYAGKTVWAIHTRDYRMNNANECQILITVPDILQIMLMSPPNAKSWTPRVKRIIFDEVHSIGNADDGLVWEQLLLLAPCPIIALSATVGNPEEFGSWLASTQKSIGVKLTVVQHPYRYSDLRKFLYNPKKGMNSFEGMPQKVSRFNQLEMADYMRVVHPVAALANTKQGIPNDMSLEPKDCLQLYWAMSKCQTPECLLPKVLDFKEVFGTEGRVITKAEVVEWEENLKQVLHNWMKDAEPVFVEVAKLLAAEAAKKDVLDKEDDEKSSGAPAEGNGPLVVDLPPPSCTREYLAKTTLPLLQTLHSANALPAILFSYDRSMCEKICIMVCEQLETAEKSWRENSPKWQKIIKDWEKYKADRSSRGSKKAKIVLPPGSTKAEQMRENAEYDSSFWSSFDPSHPSPEFSFADFKKHAKSDLQIDIDNLIRWGIPEVLVHAFSRGIGVHHSGMNRKYRQAVEMLFRKGYLRVVIATGTLSLGINMPTRSSVFVGESVYLNSLNYRQASGRAGRRGFDNLGNVVFHAFSPAKVERIMSSKLPSLIGHFPISTSLVLRLFILLHNSNESDHAKHTINTLLTQGQLAIGGGEFKEQVLHHLRFSIEFLRRQKLLDSNGRPLNFAGLTSHLYYVENSSFALHVLLCNGYMTELCKNISKSPDSTCLELMLVLANLFGREQKLFPRHRSLPPLPAAAAELLANQNERTLRTYVTYVESFVKEHCNKPDNVLPFSGLECGGKRTTDEPNAKSRSSFVALSGHGDNFTSVNDLTSSVRRGVLIDGASVPHLQADASTVNGYLYYFYIHGDVKKLDQDHGIPAEAVWFVLKDFSLVLAAIDAGLTCFIKDGPGAYYDFKDEGDDIDGDIQEDDEDDKESVTTSTSTDDGSSGVSSEAADPGFKNVLKAVTILRKRFEEKFKKMWA</sequence>
<keyword evidence="1" id="KW-0547">Nucleotide-binding</keyword>
<evidence type="ECO:0000256" key="2">
    <source>
        <dbReference type="ARBA" id="ARBA00022801"/>
    </source>
</evidence>
<evidence type="ECO:0000256" key="4">
    <source>
        <dbReference type="ARBA" id="ARBA00022840"/>
    </source>
</evidence>
<feature type="region of interest" description="Disordered" evidence="5">
    <location>
        <begin position="1134"/>
        <end position="1157"/>
    </location>
</feature>
<evidence type="ECO:0000259" key="6">
    <source>
        <dbReference type="PROSITE" id="PS51192"/>
    </source>
</evidence>
<dbReference type="SMART" id="SM00490">
    <property type="entry name" value="HELICc"/>
    <property type="match status" value="1"/>
</dbReference>
<evidence type="ECO:0000313" key="9">
    <source>
        <dbReference type="Proteomes" id="UP000244722"/>
    </source>
</evidence>
<protein>
    <recommendedName>
        <fullName evidence="10">P-loop containing nucleoside triphosphate hydrolase protein</fullName>
    </recommendedName>
</protein>
<dbReference type="FunFam" id="3.40.50.300:FF:001039">
    <property type="entry name" value="ATP-dependent RNA helicase DDX60"/>
    <property type="match status" value="1"/>
</dbReference>
<dbReference type="GO" id="GO:0016787">
    <property type="term" value="F:hydrolase activity"/>
    <property type="evidence" value="ECO:0007669"/>
    <property type="project" value="UniProtKB-KW"/>
</dbReference>
<accession>A0A2T7A920</accession>
<dbReference type="Pfam" id="PF26076">
    <property type="entry name" value="WHD_DDX60"/>
    <property type="match status" value="1"/>
</dbReference>
<feature type="compositionally biased region" description="Basic and acidic residues" evidence="5">
    <location>
        <begin position="580"/>
        <end position="596"/>
    </location>
</feature>
<dbReference type="GO" id="GO:0005524">
    <property type="term" value="F:ATP binding"/>
    <property type="evidence" value="ECO:0007669"/>
    <property type="project" value="UniProtKB-KW"/>
</dbReference>
<dbReference type="InterPro" id="IPR027417">
    <property type="entry name" value="P-loop_NTPase"/>
</dbReference>
<dbReference type="PROSITE" id="PS51192">
    <property type="entry name" value="HELICASE_ATP_BIND_1"/>
    <property type="match status" value="1"/>
</dbReference>
<dbReference type="Proteomes" id="UP000244722">
    <property type="component" value="Unassembled WGS sequence"/>
</dbReference>
<proteinExistence type="predicted"/>
<feature type="domain" description="Helicase C-terminal" evidence="7">
    <location>
        <begin position="1253"/>
        <end position="1426"/>
    </location>
</feature>
<dbReference type="InterPro" id="IPR001650">
    <property type="entry name" value="Helicase_C-like"/>
</dbReference>
<keyword evidence="9" id="KW-1185">Reference proteome</keyword>
<dbReference type="SUPFAM" id="SSF52540">
    <property type="entry name" value="P-loop containing nucleoside triphosphate hydrolases"/>
    <property type="match status" value="1"/>
</dbReference>
<name>A0A2T7A920_TUBBO</name>
<feature type="region of interest" description="Disordered" evidence="5">
    <location>
        <begin position="164"/>
        <end position="195"/>
    </location>
</feature>
<dbReference type="PANTHER" id="PTHR44533:SF4">
    <property type="entry name" value="DEAD_H RNA HELICASE, PUTATIVE-RELATED"/>
    <property type="match status" value="1"/>
</dbReference>
<dbReference type="Pfam" id="PF00271">
    <property type="entry name" value="Helicase_C"/>
    <property type="match status" value="1"/>
</dbReference>
<keyword evidence="2" id="KW-0378">Hydrolase</keyword>
<evidence type="ECO:0008006" key="10">
    <source>
        <dbReference type="Google" id="ProtNLM"/>
    </source>
</evidence>
<feature type="region of interest" description="Disordered" evidence="5">
    <location>
        <begin position="1729"/>
        <end position="1761"/>
    </location>
</feature>
<feature type="region of interest" description="Disordered" evidence="5">
    <location>
        <begin position="513"/>
        <end position="532"/>
    </location>
</feature>